<reference evidence="2 3" key="1">
    <citation type="submission" date="2018-09" db="EMBL/GenBank/DDBJ databases">
        <authorList>
            <person name="Zhu H."/>
        </authorList>
    </citation>
    <scope>NUCLEOTIDE SEQUENCE [LARGE SCALE GENOMIC DNA]</scope>
    <source>
        <strain evidence="2 3">K2R10-39</strain>
    </source>
</reference>
<evidence type="ECO:0000313" key="3">
    <source>
        <dbReference type="Proteomes" id="UP000285190"/>
    </source>
</evidence>
<dbReference type="GO" id="GO:0006355">
    <property type="term" value="P:regulation of DNA-templated transcription"/>
    <property type="evidence" value="ECO:0007669"/>
    <property type="project" value="TreeGrafter"/>
</dbReference>
<feature type="domain" description="DJ-1/PfpI" evidence="1">
    <location>
        <begin position="3"/>
        <end position="176"/>
    </location>
</feature>
<dbReference type="EMBL" id="QYUN01000002">
    <property type="protein sequence ID" value="RJG08156.1"/>
    <property type="molecule type" value="Genomic_DNA"/>
</dbReference>
<dbReference type="SUPFAM" id="SSF52317">
    <property type="entry name" value="Class I glutamine amidotransferase-like"/>
    <property type="match status" value="1"/>
</dbReference>
<dbReference type="Proteomes" id="UP000285190">
    <property type="component" value="Unassembled WGS sequence"/>
</dbReference>
<sequence>MLSVGILVFDDVEILDFSGPYEVFSTAARVHARLHTAASLFRCFLVAPDMRPVRARGGMKVLPDCVLTPSSDVDVLIVPGGDVSKVLGNPEVIDWIRAQALDATITASVCTGAFLLARAGLLDGLPATTHWEDQAEMASMFPATTVRQDVPWVDCGRVVTSAGISAGIDMSLHLVERLAGRQLAEATARQMEYRWSTHGTIDHTQSARSRSSAARLFSAA</sequence>
<accession>A0A418X6Y3</accession>
<proteinExistence type="predicted"/>
<organism evidence="2 3">
    <name type="scientific">Noviherbaspirillum cavernae</name>
    <dbReference type="NCBI Taxonomy" id="2320862"/>
    <lineage>
        <taxon>Bacteria</taxon>
        <taxon>Pseudomonadati</taxon>
        <taxon>Pseudomonadota</taxon>
        <taxon>Betaproteobacteria</taxon>
        <taxon>Burkholderiales</taxon>
        <taxon>Oxalobacteraceae</taxon>
        <taxon>Noviherbaspirillum</taxon>
    </lineage>
</organism>
<evidence type="ECO:0000313" key="2">
    <source>
        <dbReference type="EMBL" id="RJG08156.1"/>
    </source>
</evidence>
<name>A0A418X6Y3_9BURK</name>
<dbReference type="InterPro" id="IPR002818">
    <property type="entry name" value="DJ-1/PfpI"/>
</dbReference>
<dbReference type="CDD" id="cd03139">
    <property type="entry name" value="GATase1_PfpI_2"/>
    <property type="match status" value="1"/>
</dbReference>
<dbReference type="Gene3D" id="3.40.50.880">
    <property type="match status" value="1"/>
</dbReference>
<comment type="caution">
    <text evidence="2">The sequence shown here is derived from an EMBL/GenBank/DDBJ whole genome shotgun (WGS) entry which is preliminary data.</text>
</comment>
<dbReference type="PANTHER" id="PTHR43130:SF14">
    <property type="entry name" value="DJ-1_PFPI DOMAIN-CONTAINING PROTEIN"/>
    <property type="match status" value="1"/>
</dbReference>
<keyword evidence="3" id="KW-1185">Reference proteome</keyword>
<dbReference type="AlphaFoldDB" id="A0A418X6Y3"/>
<dbReference type="Pfam" id="PF01965">
    <property type="entry name" value="DJ-1_PfpI"/>
    <property type="match status" value="1"/>
</dbReference>
<dbReference type="OrthoDB" id="9794896at2"/>
<protein>
    <submittedName>
        <fullName evidence="2">DJ-1/PfpI family protein</fullName>
    </submittedName>
</protein>
<dbReference type="PANTHER" id="PTHR43130">
    <property type="entry name" value="ARAC-FAMILY TRANSCRIPTIONAL REGULATOR"/>
    <property type="match status" value="1"/>
</dbReference>
<dbReference type="InterPro" id="IPR029062">
    <property type="entry name" value="Class_I_gatase-like"/>
</dbReference>
<evidence type="ECO:0000259" key="1">
    <source>
        <dbReference type="Pfam" id="PF01965"/>
    </source>
</evidence>
<gene>
    <name evidence="2" type="ORF">D3870_17190</name>
</gene>
<dbReference type="InterPro" id="IPR052158">
    <property type="entry name" value="INH-QAR"/>
</dbReference>